<dbReference type="Pfam" id="PF11617">
    <property type="entry name" value="Cu-binding_MopE"/>
    <property type="match status" value="1"/>
</dbReference>
<dbReference type="EMBL" id="PFCB01000022">
    <property type="protein sequence ID" value="PIR74379.1"/>
    <property type="molecule type" value="Genomic_DNA"/>
</dbReference>
<evidence type="ECO:0000256" key="1">
    <source>
        <dbReference type="SAM" id="MobiDB-lite"/>
    </source>
</evidence>
<protein>
    <submittedName>
        <fullName evidence="2">Uncharacterized protein</fullName>
    </submittedName>
</protein>
<accession>A0A2H0TQG3</accession>
<gene>
    <name evidence="2" type="ORF">COU35_02935</name>
</gene>
<name>A0A2H0TQG3_9BACT</name>
<evidence type="ECO:0000313" key="2">
    <source>
        <dbReference type="EMBL" id="PIR74379.1"/>
    </source>
</evidence>
<feature type="region of interest" description="Disordered" evidence="1">
    <location>
        <begin position="27"/>
        <end position="46"/>
    </location>
</feature>
<organism evidence="2 3">
    <name type="scientific">Candidatus Magasanikbacteria bacterium CG10_big_fil_rev_8_21_14_0_10_47_10</name>
    <dbReference type="NCBI Taxonomy" id="1974652"/>
    <lineage>
        <taxon>Bacteria</taxon>
        <taxon>Candidatus Magasanikiibacteriota</taxon>
    </lineage>
</organism>
<dbReference type="Proteomes" id="UP000230154">
    <property type="component" value="Unassembled WGS sequence"/>
</dbReference>
<feature type="compositionally biased region" description="Polar residues" evidence="1">
    <location>
        <begin position="34"/>
        <end position="43"/>
    </location>
</feature>
<dbReference type="InterPro" id="IPR021655">
    <property type="entry name" value="Put_metal-bd"/>
</dbReference>
<dbReference type="PROSITE" id="PS51257">
    <property type="entry name" value="PROKAR_LIPOPROTEIN"/>
    <property type="match status" value="1"/>
</dbReference>
<evidence type="ECO:0000313" key="3">
    <source>
        <dbReference type="Proteomes" id="UP000230154"/>
    </source>
</evidence>
<comment type="caution">
    <text evidence="2">The sequence shown here is derived from an EMBL/GenBank/DDBJ whole genome shotgun (WGS) entry which is preliminary data.</text>
</comment>
<dbReference type="AlphaFoldDB" id="A0A2H0TQG3"/>
<reference evidence="3" key="1">
    <citation type="submission" date="2017-09" db="EMBL/GenBank/DDBJ databases">
        <title>Depth-based differentiation of microbial function through sediment-hosted aquifers and enrichment of novel symbionts in the deep terrestrial subsurface.</title>
        <authorList>
            <person name="Probst A.J."/>
            <person name="Ladd B."/>
            <person name="Jarett J.K."/>
            <person name="Geller-Mcgrath D.E."/>
            <person name="Sieber C.M.K."/>
            <person name="Emerson J.B."/>
            <person name="Anantharaman K."/>
            <person name="Thomas B.C."/>
            <person name="Malmstrom R."/>
            <person name="Stieglmeier M."/>
            <person name="Klingl A."/>
            <person name="Woyke T."/>
            <person name="Ryan C.M."/>
            <person name="Banfield J.F."/>
        </authorList>
    </citation>
    <scope>NUCLEOTIDE SEQUENCE [LARGE SCALE GENOMIC DNA]</scope>
</reference>
<sequence length="175" mass="19115">MKKMYLLGLILLMGQGCIRLGQTSEPILPPLDGNPQQETPNDQQNRDVIHMPAVDKKDDVNVQVDIENANQIQAADDIPVVPATRPAVVQPTPAPKPALPAQVCTDNDQDGFFAEGGNCGPKDCDDIYSNSYPGTFEICLDGSDNDCDGKVDEEDDCKMRKICIGEGCQRTIYFE</sequence>
<proteinExistence type="predicted"/>